<sequence>MNHYSSRITASVLTVVCCLGCGTDSPSSTPKVEDRVAEPWISKPKAEWPQIVLTNHAEFNGHSSLQGASTSFLKSIPLLYAAE</sequence>
<dbReference type="Proteomes" id="UP000315750">
    <property type="component" value="Chromosome"/>
</dbReference>
<organism evidence="1 2">
    <name type="scientific">Aeoliella mucimassa</name>
    <dbReference type="NCBI Taxonomy" id="2527972"/>
    <lineage>
        <taxon>Bacteria</taxon>
        <taxon>Pseudomonadati</taxon>
        <taxon>Planctomycetota</taxon>
        <taxon>Planctomycetia</taxon>
        <taxon>Pirellulales</taxon>
        <taxon>Lacipirellulaceae</taxon>
        <taxon>Aeoliella</taxon>
    </lineage>
</organism>
<dbReference type="EMBL" id="CP036278">
    <property type="protein sequence ID" value="QDU58489.1"/>
    <property type="molecule type" value="Genomic_DNA"/>
</dbReference>
<name>A0A518AUT4_9BACT</name>
<protein>
    <submittedName>
        <fullName evidence="1">Uncharacterized protein</fullName>
    </submittedName>
</protein>
<dbReference type="KEGG" id="amuc:Pan181_47260"/>
<accession>A0A518AUT4</accession>
<keyword evidence="2" id="KW-1185">Reference proteome</keyword>
<gene>
    <name evidence="1" type="ORF">Pan181_47260</name>
</gene>
<dbReference type="AlphaFoldDB" id="A0A518AUT4"/>
<evidence type="ECO:0000313" key="1">
    <source>
        <dbReference type="EMBL" id="QDU58489.1"/>
    </source>
</evidence>
<evidence type="ECO:0000313" key="2">
    <source>
        <dbReference type="Proteomes" id="UP000315750"/>
    </source>
</evidence>
<proteinExistence type="predicted"/>
<reference evidence="1 2" key="1">
    <citation type="submission" date="2019-02" db="EMBL/GenBank/DDBJ databases">
        <title>Deep-cultivation of Planctomycetes and their phenomic and genomic characterization uncovers novel biology.</title>
        <authorList>
            <person name="Wiegand S."/>
            <person name="Jogler M."/>
            <person name="Boedeker C."/>
            <person name="Pinto D."/>
            <person name="Vollmers J."/>
            <person name="Rivas-Marin E."/>
            <person name="Kohn T."/>
            <person name="Peeters S.H."/>
            <person name="Heuer A."/>
            <person name="Rast P."/>
            <person name="Oberbeckmann S."/>
            <person name="Bunk B."/>
            <person name="Jeske O."/>
            <person name="Meyerdierks A."/>
            <person name="Storesund J.E."/>
            <person name="Kallscheuer N."/>
            <person name="Luecker S."/>
            <person name="Lage O.M."/>
            <person name="Pohl T."/>
            <person name="Merkel B.J."/>
            <person name="Hornburger P."/>
            <person name="Mueller R.-W."/>
            <person name="Bruemmer F."/>
            <person name="Labrenz M."/>
            <person name="Spormann A.M."/>
            <person name="Op den Camp H."/>
            <person name="Overmann J."/>
            <person name="Amann R."/>
            <person name="Jetten M.S.M."/>
            <person name="Mascher T."/>
            <person name="Medema M.H."/>
            <person name="Devos D.P."/>
            <person name="Kaster A.-K."/>
            <person name="Ovreas L."/>
            <person name="Rohde M."/>
            <person name="Galperin M.Y."/>
            <person name="Jogler C."/>
        </authorList>
    </citation>
    <scope>NUCLEOTIDE SEQUENCE [LARGE SCALE GENOMIC DNA]</scope>
    <source>
        <strain evidence="1 2">Pan181</strain>
    </source>
</reference>